<dbReference type="GO" id="GO:0006313">
    <property type="term" value="P:DNA transposition"/>
    <property type="evidence" value="ECO:0007669"/>
    <property type="project" value="InterPro"/>
</dbReference>
<sequence>MSLKVNEMWSYLSKKKQPRWLWWVEDAVTGEIIAFVFGRRTHQMFRHLLSLLEQAKIKIIRWITDSWWAYFDCLDQRLRLVRKAALQGLERKHLTLRTRLKRLTRRTICFSKSVTVQDTIIGQFIDPFFFANKRN</sequence>
<name>A0A1I2FTB1_9BACT</name>
<evidence type="ECO:0000313" key="6">
    <source>
        <dbReference type="Proteomes" id="UP000198598"/>
    </source>
</evidence>
<dbReference type="OrthoDB" id="964470at2"/>
<comment type="function">
    <text evidence="1">Absolutely required for transposition of IS1.</text>
</comment>
<dbReference type="GO" id="GO:0003677">
    <property type="term" value="F:DNA binding"/>
    <property type="evidence" value="ECO:0007669"/>
    <property type="project" value="InterPro"/>
</dbReference>
<dbReference type="Pfam" id="PF03400">
    <property type="entry name" value="DDE_Tnp_IS1"/>
    <property type="match status" value="1"/>
</dbReference>
<dbReference type="GO" id="GO:0004803">
    <property type="term" value="F:transposase activity"/>
    <property type="evidence" value="ECO:0007669"/>
    <property type="project" value="InterPro"/>
</dbReference>
<dbReference type="InterPro" id="IPR051354">
    <property type="entry name" value="Transposase_27_IS1"/>
</dbReference>
<evidence type="ECO:0000256" key="4">
    <source>
        <dbReference type="ARBA" id="ARBA00023172"/>
    </source>
</evidence>
<dbReference type="STRING" id="662367.SAMN05216167_12744"/>
<keyword evidence="6" id="KW-1185">Reference proteome</keyword>
<comment type="similarity">
    <text evidence="2">Belongs to the transposase 27 family.</text>
</comment>
<gene>
    <name evidence="5" type="ORF">SAMN05216167_12744</name>
</gene>
<protein>
    <submittedName>
        <fullName evidence="5">Insertion element IS1 protein InsB</fullName>
    </submittedName>
</protein>
<evidence type="ECO:0000256" key="3">
    <source>
        <dbReference type="ARBA" id="ARBA00022578"/>
    </source>
</evidence>
<accession>A0A1I2FTB1</accession>
<dbReference type="PANTHER" id="PTHR33293:SF1">
    <property type="entry name" value="INSERTION ELEMENT IS1 1 PROTEIN INSB-RELATED"/>
    <property type="match status" value="1"/>
</dbReference>
<reference evidence="5 6" key="1">
    <citation type="submission" date="2016-10" db="EMBL/GenBank/DDBJ databases">
        <authorList>
            <person name="de Groot N.N."/>
        </authorList>
    </citation>
    <scope>NUCLEOTIDE SEQUENCE [LARGE SCALE GENOMIC DNA]</scope>
    <source>
        <strain evidence="5 6">DSM 26130</strain>
    </source>
</reference>
<dbReference type="Proteomes" id="UP000198598">
    <property type="component" value="Unassembled WGS sequence"/>
</dbReference>
<dbReference type="RefSeq" id="WP_093833929.1">
    <property type="nucleotide sequence ID" value="NZ_FOLQ01000027.1"/>
</dbReference>
<dbReference type="InterPro" id="IPR005063">
    <property type="entry name" value="Transposase_27"/>
</dbReference>
<evidence type="ECO:0000256" key="1">
    <source>
        <dbReference type="ARBA" id="ARBA00004091"/>
    </source>
</evidence>
<keyword evidence="4" id="KW-0233">DNA recombination</keyword>
<proteinExistence type="inferred from homology"/>
<keyword evidence="3" id="KW-0815">Transposition</keyword>
<dbReference type="AlphaFoldDB" id="A0A1I2FTB1"/>
<organism evidence="5 6">
    <name type="scientific">Spirosoma endophyticum</name>
    <dbReference type="NCBI Taxonomy" id="662367"/>
    <lineage>
        <taxon>Bacteria</taxon>
        <taxon>Pseudomonadati</taxon>
        <taxon>Bacteroidota</taxon>
        <taxon>Cytophagia</taxon>
        <taxon>Cytophagales</taxon>
        <taxon>Cytophagaceae</taxon>
        <taxon>Spirosoma</taxon>
    </lineage>
</organism>
<dbReference type="EMBL" id="FOLQ01000027">
    <property type="protein sequence ID" value="SFF07920.1"/>
    <property type="molecule type" value="Genomic_DNA"/>
</dbReference>
<evidence type="ECO:0000256" key="2">
    <source>
        <dbReference type="ARBA" id="ARBA00008841"/>
    </source>
</evidence>
<dbReference type="PANTHER" id="PTHR33293">
    <property type="entry name" value="INSERTION ELEMENT IS1 1 PROTEIN INSB-RELATED"/>
    <property type="match status" value="1"/>
</dbReference>
<evidence type="ECO:0000313" key="5">
    <source>
        <dbReference type="EMBL" id="SFF07920.1"/>
    </source>
</evidence>